<keyword evidence="1" id="KW-0547">Nucleotide-binding</keyword>
<evidence type="ECO:0000313" key="4">
    <source>
        <dbReference type="EMBL" id="NMA44688.1"/>
    </source>
</evidence>
<evidence type="ECO:0000256" key="1">
    <source>
        <dbReference type="ARBA" id="ARBA00022741"/>
    </source>
</evidence>
<accession>A0A7K4BZN1</accession>
<dbReference type="PROSITE" id="PS51146">
    <property type="entry name" value="KAIC"/>
    <property type="match status" value="1"/>
</dbReference>
<protein>
    <submittedName>
        <fullName evidence="4">AAA family ATPase</fullName>
    </submittedName>
</protein>
<sequence>MNRIKTNIPGFDELIEGGLPEGRSFLISGGPGTGKTIFATQFLINGAKLGEAGIYVTLDERPELIREDMLRFGWNLRQYEDQELIKIIDGTTSKIGIPSDEEFTLPATGFDLDKLLLEIMKTIKKIRAKRVVIDSIPALGLNFQNEHDIRKAILKLVYLLSRAGVTTVMTTEINEDSKQFGKYGVEEFVADGVIILHYMGLGTQSNRTLHIRKMRATKHSEDLHPLQITENGIVIKKIEDYDI</sequence>
<dbReference type="Proteomes" id="UP000526302">
    <property type="component" value="Unassembled WGS sequence"/>
</dbReference>
<dbReference type="Gene3D" id="3.40.50.300">
    <property type="entry name" value="P-loop containing nucleotide triphosphate hydrolases"/>
    <property type="match status" value="1"/>
</dbReference>
<dbReference type="PANTHER" id="PTHR43637:SF1">
    <property type="entry name" value="UPF0273 PROTEIN TM_0370"/>
    <property type="match status" value="1"/>
</dbReference>
<dbReference type="InterPro" id="IPR014774">
    <property type="entry name" value="KaiC-like_dom"/>
</dbReference>
<gene>
    <name evidence="4" type="ORF">GX950_02665</name>
</gene>
<reference evidence="4 5" key="1">
    <citation type="journal article" date="2020" name="Biotechnol. Biofuels">
        <title>New insights from the biogas microbiome by comprehensive genome-resolved metagenomics of nearly 1600 species originating from multiple anaerobic digesters.</title>
        <authorList>
            <person name="Campanaro S."/>
            <person name="Treu L."/>
            <person name="Rodriguez-R L.M."/>
            <person name="Kovalovszki A."/>
            <person name="Ziels R.M."/>
            <person name="Maus I."/>
            <person name="Zhu X."/>
            <person name="Kougias P.G."/>
            <person name="Basile A."/>
            <person name="Luo G."/>
            <person name="Schluter A."/>
            <person name="Konstantinidis K.T."/>
            <person name="Angelidaki I."/>
        </authorList>
    </citation>
    <scope>NUCLEOTIDE SEQUENCE [LARGE SCALE GENOMIC DNA]</scope>
    <source>
        <strain evidence="4">AS22ysBPME_79</strain>
    </source>
</reference>
<dbReference type="CDD" id="cd01124">
    <property type="entry name" value="KaiC-like"/>
    <property type="match status" value="1"/>
</dbReference>
<dbReference type="PANTHER" id="PTHR43637">
    <property type="entry name" value="UPF0273 PROTEIN TM_0370"/>
    <property type="match status" value="1"/>
</dbReference>
<dbReference type="InterPro" id="IPR027417">
    <property type="entry name" value="P-loop_NTPase"/>
</dbReference>
<dbReference type="SUPFAM" id="SSF52540">
    <property type="entry name" value="P-loop containing nucleoside triphosphate hydrolases"/>
    <property type="match status" value="1"/>
</dbReference>
<evidence type="ECO:0000259" key="3">
    <source>
        <dbReference type="PROSITE" id="PS51146"/>
    </source>
</evidence>
<organism evidence="4 5">
    <name type="scientific">Candidatus Iainarchaeum sp</name>
    <dbReference type="NCBI Taxonomy" id="3101447"/>
    <lineage>
        <taxon>Archaea</taxon>
        <taxon>Candidatus Iainarchaeota</taxon>
        <taxon>Candidatus Iainarchaeia</taxon>
        <taxon>Candidatus Iainarchaeales</taxon>
        <taxon>Candidatus Iainarchaeaceae</taxon>
        <taxon>Candidatus Iainarchaeum</taxon>
    </lineage>
</organism>
<dbReference type="Pfam" id="PF06745">
    <property type="entry name" value="ATPase"/>
    <property type="match status" value="1"/>
</dbReference>
<proteinExistence type="predicted"/>
<feature type="domain" description="KaiC" evidence="3">
    <location>
        <begin position="2"/>
        <end position="243"/>
    </location>
</feature>
<dbReference type="EMBL" id="JAAZKV010000018">
    <property type="protein sequence ID" value="NMA44688.1"/>
    <property type="molecule type" value="Genomic_DNA"/>
</dbReference>
<evidence type="ECO:0000313" key="5">
    <source>
        <dbReference type="Proteomes" id="UP000526302"/>
    </source>
</evidence>
<comment type="caution">
    <text evidence="4">The sequence shown here is derived from an EMBL/GenBank/DDBJ whole genome shotgun (WGS) entry which is preliminary data.</text>
</comment>
<keyword evidence="2" id="KW-0067">ATP-binding</keyword>
<dbReference type="GO" id="GO:0005524">
    <property type="term" value="F:ATP binding"/>
    <property type="evidence" value="ECO:0007669"/>
    <property type="project" value="UniProtKB-KW"/>
</dbReference>
<evidence type="ECO:0000256" key="2">
    <source>
        <dbReference type="ARBA" id="ARBA00022840"/>
    </source>
</evidence>
<dbReference type="InterPro" id="IPR010624">
    <property type="entry name" value="KaiC_dom"/>
</dbReference>
<dbReference type="AlphaFoldDB" id="A0A7K4BZN1"/>
<name>A0A7K4BZN1_9ARCH</name>